<dbReference type="EMBL" id="CP036343">
    <property type="protein sequence ID" value="QDT90611.1"/>
    <property type="molecule type" value="Genomic_DNA"/>
</dbReference>
<protein>
    <recommendedName>
        <fullName evidence="2">histidine kinase</fullName>
        <ecNumber evidence="2">2.7.13.3</ecNumber>
    </recommendedName>
</protein>
<feature type="domain" description="Histidine kinase" evidence="12">
    <location>
        <begin position="202"/>
        <end position="413"/>
    </location>
</feature>
<dbReference type="GO" id="GO:0005524">
    <property type="term" value="F:ATP binding"/>
    <property type="evidence" value="ECO:0007669"/>
    <property type="project" value="UniProtKB-KW"/>
</dbReference>
<evidence type="ECO:0000256" key="10">
    <source>
        <dbReference type="ARBA" id="ARBA00023012"/>
    </source>
</evidence>
<dbReference type="SMART" id="SM00388">
    <property type="entry name" value="HisKA"/>
    <property type="match status" value="1"/>
</dbReference>
<comment type="catalytic activity">
    <reaction evidence="1">
        <text>ATP + protein L-histidine = ADP + protein N-phospho-L-histidine.</text>
        <dbReference type="EC" id="2.7.13.3"/>
    </reaction>
</comment>
<dbReference type="AlphaFoldDB" id="A0A517VC83"/>
<sequence length="416" mass="45540">MASETGGVSLGLPDIFYRRLFSLIPIESSDSILGELAAVWCEATAAKATYLILFDQSSLELTAGVFRRSQTESDCFTQSSIRIDQNRSLLAQSHLIAEQGRPFHLISSSPVQFFPIPCGQISLAGVFLFSAHSQNDTLSLISELTEISRRLFTQVLKTGKPQDSQYNNCQSCHSVAEDGNPEKQRVLPDLDKLEAMAEFAAGAGHEINNPVATIAGRVQMLLKHETDPERRQSLATIGGQAYRIRDMIGDAMLFGRPPAPRPTAVNLSKAIDEVQQSLSEAIHTSEVLLTVDLPATACLWADETQLKVVISNLISNCLNVLEAGGQICISAEEETVDAVPMLHLRIKDNGPGLSEQEQKHLFDPFYSARQAGRGLGFGLSKCWRIVDLHGGQIEAEISQGHGVTLHLLWPLNERQK</sequence>
<dbReference type="Gene3D" id="1.10.287.130">
    <property type="match status" value="1"/>
</dbReference>
<dbReference type="InterPro" id="IPR003661">
    <property type="entry name" value="HisK_dim/P_dom"/>
</dbReference>
<evidence type="ECO:0000256" key="8">
    <source>
        <dbReference type="ARBA" id="ARBA00022840"/>
    </source>
</evidence>
<keyword evidence="3" id="KW-0597">Phosphoprotein</keyword>
<dbReference type="GO" id="GO:0046872">
    <property type="term" value="F:metal ion binding"/>
    <property type="evidence" value="ECO:0007669"/>
    <property type="project" value="UniProtKB-KW"/>
</dbReference>
<keyword evidence="8" id="KW-0067">ATP-binding</keyword>
<dbReference type="RefSeq" id="WP_145226688.1">
    <property type="nucleotide sequence ID" value="NZ_CP036343.1"/>
</dbReference>
<dbReference type="Pfam" id="PF02518">
    <property type="entry name" value="HATPase_c"/>
    <property type="match status" value="1"/>
</dbReference>
<dbReference type="SUPFAM" id="SSF55874">
    <property type="entry name" value="ATPase domain of HSP90 chaperone/DNA topoisomerase II/histidine kinase"/>
    <property type="match status" value="1"/>
</dbReference>
<keyword evidence="11" id="KW-0349">Heme</keyword>
<dbReference type="InterPro" id="IPR036097">
    <property type="entry name" value="HisK_dim/P_sf"/>
</dbReference>
<dbReference type="InterPro" id="IPR003594">
    <property type="entry name" value="HATPase_dom"/>
</dbReference>
<dbReference type="PROSITE" id="PS50109">
    <property type="entry name" value="HIS_KIN"/>
    <property type="match status" value="1"/>
</dbReference>
<evidence type="ECO:0000256" key="11">
    <source>
        <dbReference type="PROSITE-ProRule" id="PRU00433"/>
    </source>
</evidence>
<dbReference type="Gene3D" id="3.30.565.10">
    <property type="entry name" value="Histidine kinase-like ATPase, C-terminal domain"/>
    <property type="match status" value="1"/>
</dbReference>
<dbReference type="PROSITE" id="PS51007">
    <property type="entry name" value="CYTC"/>
    <property type="match status" value="1"/>
</dbReference>
<dbReference type="CDD" id="cd00075">
    <property type="entry name" value="HATPase"/>
    <property type="match status" value="1"/>
</dbReference>
<evidence type="ECO:0000256" key="9">
    <source>
        <dbReference type="ARBA" id="ARBA00023004"/>
    </source>
</evidence>
<dbReference type="OrthoDB" id="239518at2"/>
<accession>A0A517VC83</accession>
<proteinExistence type="predicted"/>
<dbReference type="Pfam" id="PF00512">
    <property type="entry name" value="HisKA"/>
    <property type="match status" value="1"/>
</dbReference>
<reference evidence="14 15" key="1">
    <citation type="submission" date="2019-02" db="EMBL/GenBank/DDBJ databases">
        <title>Deep-cultivation of Planctomycetes and their phenomic and genomic characterization uncovers novel biology.</title>
        <authorList>
            <person name="Wiegand S."/>
            <person name="Jogler M."/>
            <person name="Boedeker C."/>
            <person name="Pinto D."/>
            <person name="Vollmers J."/>
            <person name="Rivas-Marin E."/>
            <person name="Kohn T."/>
            <person name="Peeters S.H."/>
            <person name="Heuer A."/>
            <person name="Rast P."/>
            <person name="Oberbeckmann S."/>
            <person name="Bunk B."/>
            <person name="Jeske O."/>
            <person name="Meyerdierks A."/>
            <person name="Storesund J.E."/>
            <person name="Kallscheuer N."/>
            <person name="Luecker S."/>
            <person name="Lage O.M."/>
            <person name="Pohl T."/>
            <person name="Merkel B.J."/>
            <person name="Hornburger P."/>
            <person name="Mueller R.-W."/>
            <person name="Bruemmer F."/>
            <person name="Labrenz M."/>
            <person name="Spormann A.M."/>
            <person name="Op den Camp H."/>
            <person name="Overmann J."/>
            <person name="Amann R."/>
            <person name="Jetten M.S.M."/>
            <person name="Mascher T."/>
            <person name="Medema M.H."/>
            <person name="Devos D.P."/>
            <person name="Kaster A.-K."/>
            <person name="Ovreas L."/>
            <person name="Rohde M."/>
            <person name="Galperin M.Y."/>
            <person name="Jogler C."/>
        </authorList>
    </citation>
    <scope>NUCLEOTIDE SEQUENCE [LARGE SCALE GENOMIC DNA]</scope>
    <source>
        <strain evidence="14 15">Pan161</strain>
    </source>
</reference>
<dbReference type="InterPro" id="IPR004358">
    <property type="entry name" value="Sig_transdc_His_kin-like_C"/>
</dbReference>
<keyword evidence="10" id="KW-0902">Two-component regulatory system</keyword>
<keyword evidence="4 14" id="KW-0808">Transferase</keyword>
<keyword evidence="7 14" id="KW-0418">Kinase</keyword>
<dbReference type="GO" id="GO:0007234">
    <property type="term" value="P:osmosensory signaling via phosphorelay pathway"/>
    <property type="evidence" value="ECO:0007669"/>
    <property type="project" value="TreeGrafter"/>
</dbReference>
<dbReference type="PANTHER" id="PTHR42878:SF7">
    <property type="entry name" value="SENSOR HISTIDINE KINASE GLRK"/>
    <property type="match status" value="1"/>
</dbReference>
<dbReference type="PRINTS" id="PR00344">
    <property type="entry name" value="BCTRLSENSOR"/>
</dbReference>
<dbReference type="GO" id="GO:0000155">
    <property type="term" value="F:phosphorelay sensor kinase activity"/>
    <property type="evidence" value="ECO:0007669"/>
    <property type="project" value="InterPro"/>
</dbReference>
<evidence type="ECO:0000313" key="14">
    <source>
        <dbReference type="EMBL" id="QDT90611.1"/>
    </source>
</evidence>
<keyword evidence="15" id="KW-1185">Reference proteome</keyword>
<evidence type="ECO:0000259" key="13">
    <source>
        <dbReference type="PROSITE" id="PS51007"/>
    </source>
</evidence>
<dbReference type="InterPro" id="IPR009056">
    <property type="entry name" value="Cyt_c-like_dom"/>
</dbReference>
<dbReference type="InterPro" id="IPR036890">
    <property type="entry name" value="HATPase_C_sf"/>
</dbReference>
<organism evidence="14 15">
    <name type="scientific">Gimesia algae</name>
    <dbReference type="NCBI Taxonomy" id="2527971"/>
    <lineage>
        <taxon>Bacteria</taxon>
        <taxon>Pseudomonadati</taxon>
        <taxon>Planctomycetota</taxon>
        <taxon>Planctomycetia</taxon>
        <taxon>Planctomycetales</taxon>
        <taxon>Planctomycetaceae</taxon>
        <taxon>Gimesia</taxon>
    </lineage>
</organism>
<dbReference type="GO" id="GO:0000156">
    <property type="term" value="F:phosphorelay response regulator activity"/>
    <property type="evidence" value="ECO:0007669"/>
    <property type="project" value="TreeGrafter"/>
</dbReference>
<dbReference type="SMART" id="SM00387">
    <property type="entry name" value="HATPase_c"/>
    <property type="match status" value="1"/>
</dbReference>
<evidence type="ECO:0000256" key="7">
    <source>
        <dbReference type="ARBA" id="ARBA00022777"/>
    </source>
</evidence>
<keyword evidence="6" id="KW-0547">Nucleotide-binding</keyword>
<dbReference type="GO" id="GO:0020037">
    <property type="term" value="F:heme binding"/>
    <property type="evidence" value="ECO:0007669"/>
    <property type="project" value="InterPro"/>
</dbReference>
<dbReference type="InterPro" id="IPR005467">
    <property type="entry name" value="His_kinase_dom"/>
</dbReference>
<dbReference type="EC" id="2.7.13.3" evidence="2"/>
<evidence type="ECO:0000256" key="4">
    <source>
        <dbReference type="ARBA" id="ARBA00022679"/>
    </source>
</evidence>
<evidence type="ECO:0000256" key="5">
    <source>
        <dbReference type="ARBA" id="ARBA00022723"/>
    </source>
</evidence>
<keyword evidence="9 11" id="KW-0408">Iron</keyword>
<dbReference type="GO" id="GO:0009055">
    <property type="term" value="F:electron transfer activity"/>
    <property type="evidence" value="ECO:0007669"/>
    <property type="project" value="InterPro"/>
</dbReference>
<evidence type="ECO:0000256" key="2">
    <source>
        <dbReference type="ARBA" id="ARBA00012438"/>
    </source>
</evidence>
<dbReference type="GO" id="GO:0030295">
    <property type="term" value="F:protein kinase activator activity"/>
    <property type="evidence" value="ECO:0007669"/>
    <property type="project" value="TreeGrafter"/>
</dbReference>
<dbReference type="PANTHER" id="PTHR42878">
    <property type="entry name" value="TWO-COMPONENT HISTIDINE KINASE"/>
    <property type="match status" value="1"/>
</dbReference>
<gene>
    <name evidence="14" type="primary">kinE</name>
    <name evidence="14" type="ORF">Pan161_22640</name>
</gene>
<evidence type="ECO:0000256" key="1">
    <source>
        <dbReference type="ARBA" id="ARBA00000085"/>
    </source>
</evidence>
<feature type="domain" description="Cytochrome c" evidence="13">
    <location>
        <begin position="143"/>
        <end position="241"/>
    </location>
</feature>
<dbReference type="KEGG" id="gax:Pan161_22640"/>
<dbReference type="InterPro" id="IPR050351">
    <property type="entry name" value="BphY/WalK/GraS-like"/>
</dbReference>
<dbReference type="SUPFAM" id="SSF47384">
    <property type="entry name" value="Homodimeric domain of signal transducing histidine kinase"/>
    <property type="match status" value="1"/>
</dbReference>
<dbReference type="CDD" id="cd00082">
    <property type="entry name" value="HisKA"/>
    <property type="match status" value="1"/>
</dbReference>
<evidence type="ECO:0000256" key="3">
    <source>
        <dbReference type="ARBA" id="ARBA00022553"/>
    </source>
</evidence>
<evidence type="ECO:0000259" key="12">
    <source>
        <dbReference type="PROSITE" id="PS50109"/>
    </source>
</evidence>
<name>A0A517VC83_9PLAN</name>
<keyword evidence="5 11" id="KW-0479">Metal-binding</keyword>
<evidence type="ECO:0000313" key="15">
    <source>
        <dbReference type="Proteomes" id="UP000316855"/>
    </source>
</evidence>
<evidence type="ECO:0000256" key="6">
    <source>
        <dbReference type="ARBA" id="ARBA00022741"/>
    </source>
</evidence>
<dbReference type="Proteomes" id="UP000316855">
    <property type="component" value="Chromosome"/>
</dbReference>